<dbReference type="Gene3D" id="3.30.540.10">
    <property type="entry name" value="Fructose-1,6-Bisphosphatase, subunit A, domain 1"/>
    <property type="match status" value="1"/>
</dbReference>
<evidence type="ECO:0000313" key="2">
    <source>
        <dbReference type="Proteomes" id="UP000789359"/>
    </source>
</evidence>
<dbReference type="Pfam" id="PF00459">
    <property type="entry name" value="Inositol_P"/>
    <property type="match status" value="1"/>
</dbReference>
<dbReference type="InterPro" id="IPR000760">
    <property type="entry name" value="Inositol_monophosphatase-like"/>
</dbReference>
<name>A0ABM8Q0C1_9BACT</name>
<dbReference type="InterPro" id="IPR050725">
    <property type="entry name" value="CysQ/Inositol_MonoPase"/>
</dbReference>
<dbReference type="SUPFAM" id="SSF56655">
    <property type="entry name" value="Carbohydrate phosphatase"/>
    <property type="match status" value="1"/>
</dbReference>
<dbReference type="Gene3D" id="3.40.190.80">
    <property type="match status" value="1"/>
</dbReference>
<dbReference type="PROSITE" id="PS00630">
    <property type="entry name" value="IMP_2"/>
    <property type="match status" value="1"/>
</dbReference>
<proteinExistence type="predicted"/>
<dbReference type="EMBL" id="CAJHOE010000001">
    <property type="protein sequence ID" value="CAD7286237.1"/>
    <property type="molecule type" value="Genomic_DNA"/>
</dbReference>
<keyword evidence="1" id="KW-0378">Hydrolase</keyword>
<dbReference type="InterPro" id="IPR020550">
    <property type="entry name" value="Inositol_monophosphatase_CS"/>
</dbReference>
<protein>
    <submittedName>
        <fullName evidence="1">3'(2'),5'-bisphosphate nucleotidase CysQ</fullName>
        <ecNumber evidence="1">3.1.3.7</ecNumber>
    </submittedName>
</protein>
<reference evidence="1 2" key="1">
    <citation type="submission" date="2020-11" db="EMBL/GenBank/DDBJ databases">
        <authorList>
            <person name="Peeters C."/>
        </authorList>
    </citation>
    <scope>NUCLEOTIDE SEQUENCE [LARGE SCALE GENOMIC DNA]</scope>
    <source>
        <strain evidence="1 2">LMG 8286</strain>
    </source>
</reference>
<dbReference type="CDD" id="cd01638">
    <property type="entry name" value="CysQ"/>
    <property type="match status" value="1"/>
</dbReference>
<dbReference type="Proteomes" id="UP000789359">
    <property type="component" value="Unassembled WGS sequence"/>
</dbReference>
<dbReference type="PANTHER" id="PTHR43028">
    <property type="entry name" value="3'(2'),5'-BISPHOSPHATE NUCLEOTIDASE 1"/>
    <property type="match status" value="1"/>
</dbReference>
<dbReference type="RefSeq" id="WP_230055883.1">
    <property type="nucleotide sequence ID" value="NZ_CAJHOE010000001.1"/>
</dbReference>
<organism evidence="1 2">
    <name type="scientific">Campylobacter suis</name>
    <dbReference type="NCBI Taxonomy" id="2790657"/>
    <lineage>
        <taxon>Bacteria</taxon>
        <taxon>Pseudomonadati</taxon>
        <taxon>Campylobacterota</taxon>
        <taxon>Epsilonproteobacteria</taxon>
        <taxon>Campylobacterales</taxon>
        <taxon>Campylobacteraceae</taxon>
        <taxon>Campylobacter</taxon>
    </lineage>
</organism>
<accession>A0ABM8Q0C1</accession>
<comment type="caution">
    <text evidence="1">The sequence shown here is derived from an EMBL/GenBank/DDBJ whole genome shotgun (WGS) entry which is preliminary data.</text>
</comment>
<gene>
    <name evidence="1" type="primary">cysQ</name>
    <name evidence="1" type="ORF">LMG8286_00068</name>
</gene>
<dbReference type="GO" id="GO:0008441">
    <property type="term" value="F:3'(2'),5'-bisphosphate nucleotidase activity"/>
    <property type="evidence" value="ECO:0007669"/>
    <property type="project" value="UniProtKB-EC"/>
</dbReference>
<sequence>MTNSELLDLAKSAAIAASSAIKHHYKSSFEVSFKSDNSPLTSADIAANEAIMQILKRSDIAICSEEEILDEKERTSAKAFWLVDPLDGTREFIDKNDEFCVCIALIEQGSVALGVIMIPMSNELFFASKDGVFAQILDENGKILHQRKLEYTNKNRQILYTGRRSKAIRERKIASEFNLNFTQIGSAIKFAKVAQNGGVYARFSNSSLWDIAAGEAIVKFSGGIMCDIENFAPINYSAKSLESPKFIAISKENLAQKDEILALARELL</sequence>
<dbReference type="PANTHER" id="PTHR43028:SF5">
    <property type="entry name" value="3'(2'),5'-BISPHOSPHATE NUCLEOTIDASE 1"/>
    <property type="match status" value="1"/>
</dbReference>
<keyword evidence="2" id="KW-1185">Reference proteome</keyword>
<evidence type="ECO:0000313" key="1">
    <source>
        <dbReference type="EMBL" id="CAD7286237.1"/>
    </source>
</evidence>
<dbReference type="EC" id="3.1.3.7" evidence="1"/>